<protein>
    <recommendedName>
        <fullName evidence="5">FLZ-type domain-containing protein</fullName>
    </recommendedName>
</protein>
<gene>
    <name evidence="6" type="ORF">O6P43_018462</name>
</gene>
<keyword evidence="2" id="KW-0479">Metal-binding</keyword>
<comment type="similarity">
    <text evidence="1">Belongs to the FLZ family.</text>
</comment>
<dbReference type="Proteomes" id="UP001163823">
    <property type="component" value="Chromosome 7"/>
</dbReference>
<accession>A0AAD7LS74</accession>
<reference evidence="6" key="1">
    <citation type="journal article" date="2023" name="Science">
        <title>Elucidation of the pathway for biosynthesis of saponin adjuvants from the soapbark tree.</title>
        <authorList>
            <person name="Reed J."/>
            <person name="Orme A."/>
            <person name="El-Demerdash A."/>
            <person name="Owen C."/>
            <person name="Martin L.B.B."/>
            <person name="Misra R.C."/>
            <person name="Kikuchi S."/>
            <person name="Rejzek M."/>
            <person name="Martin A.C."/>
            <person name="Harkess A."/>
            <person name="Leebens-Mack J."/>
            <person name="Louveau T."/>
            <person name="Stephenson M.J."/>
            <person name="Osbourn A."/>
        </authorList>
    </citation>
    <scope>NUCLEOTIDE SEQUENCE</scope>
    <source>
        <strain evidence="6">S10</strain>
    </source>
</reference>
<organism evidence="6 7">
    <name type="scientific">Quillaja saponaria</name>
    <name type="common">Soap bark tree</name>
    <dbReference type="NCBI Taxonomy" id="32244"/>
    <lineage>
        <taxon>Eukaryota</taxon>
        <taxon>Viridiplantae</taxon>
        <taxon>Streptophyta</taxon>
        <taxon>Embryophyta</taxon>
        <taxon>Tracheophyta</taxon>
        <taxon>Spermatophyta</taxon>
        <taxon>Magnoliopsida</taxon>
        <taxon>eudicotyledons</taxon>
        <taxon>Gunneridae</taxon>
        <taxon>Pentapetalae</taxon>
        <taxon>rosids</taxon>
        <taxon>fabids</taxon>
        <taxon>Fabales</taxon>
        <taxon>Quillajaceae</taxon>
        <taxon>Quillaja</taxon>
    </lineage>
</organism>
<dbReference type="PANTHER" id="PTHR47847">
    <property type="entry name" value="FCS-LIKE ZINC FINGER 17"/>
    <property type="match status" value="1"/>
</dbReference>
<dbReference type="EMBL" id="JARAOO010000007">
    <property type="protein sequence ID" value="KAJ7963350.1"/>
    <property type="molecule type" value="Genomic_DNA"/>
</dbReference>
<dbReference type="PROSITE" id="PS51795">
    <property type="entry name" value="ZF_FLZ"/>
    <property type="match status" value="1"/>
</dbReference>
<dbReference type="GO" id="GO:0008270">
    <property type="term" value="F:zinc ion binding"/>
    <property type="evidence" value="ECO:0007669"/>
    <property type="project" value="UniProtKB-KW"/>
</dbReference>
<feature type="domain" description="FLZ-type" evidence="5">
    <location>
        <begin position="85"/>
        <end position="129"/>
    </location>
</feature>
<feature type="zinc finger region" description="FLZ-type" evidence="4">
    <location>
        <begin position="85"/>
        <end position="129"/>
    </location>
</feature>
<evidence type="ECO:0000256" key="2">
    <source>
        <dbReference type="ARBA" id="ARBA00022723"/>
    </source>
</evidence>
<evidence type="ECO:0000256" key="4">
    <source>
        <dbReference type="PROSITE-ProRule" id="PRU01131"/>
    </source>
</evidence>
<proteinExistence type="inferred from homology"/>
<evidence type="ECO:0000313" key="7">
    <source>
        <dbReference type="Proteomes" id="UP001163823"/>
    </source>
</evidence>
<comment type="caution">
    <text evidence="6">The sequence shown here is derived from an EMBL/GenBank/DDBJ whole genome shotgun (WGS) entry which is preliminary data.</text>
</comment>
<keyword evidence="3" id="KW-0862">Zinc</keyword>
<sequence>MMLPKFMSPFKVETHEESCKQLQEKLEYKKSSYAGGNYQISTVDVGLRTLITQTINSKRKSKNVVVKSALRSRQQKNNSLDQLSCFLKTCNLCNKKFSPDKDIYMYRGDQGFCSVECRNRQIALDEIRELQTSTKQMVSSYRQQRCSNDARNETRLILEELQSQRYKSKKPFSCNNQNHWEIVS</sequence>
<dbReference type="AlphaFoldDB" id="A0AAD7LS74"/>
<keyword evidence="3" id="KW-0863">Zinc-finger</keyword>
<evidence type="ECO:0000259" key="5">
    <source>
        <dbReference type="PROSITE" id="PS51795"/>
    </source>
</evidence>
<evidence type="ECO:0000256" key="1">
    <source>
        <dbReference type="ARBA" id="ARBA00009374"/>
    </source>
</evidence>
<dbReference type="Pfam" id="PF04570">
    <property type="entry name" value="zf-FLZ"/>
    <property type="match status" value="1"/>
</dbReference>
<keyword evidence="7" id="KW-1185">Reference proteome</keyword>
<dbReference type="InterPro" id="IPR007650">
    <property type="entry name" value="Zf-FLZ_dom"/>
</dbReference>
<dbReference type="KEGG" id="qsa:O6P43_018462"/>
<dbReference type="InterPro" id="IPR044181">
    <property type="entry name" value="FLZ17/18"/>
</dbReference>
<evidence type="ECO:0000256" key="3">
    <source>
        <dbReference type="ARBA" id="ARBA00022771"/>
    </source>
</evidence>
<name>A0AAD7LS74_QUISA</name>
<dbReference type="PANTHER" id="PTHR47847:SF2">
    <property type="entry name" value="FCS-LIKE ZINC FINGER 17-RELATED"/>
    <property type="match status" value="1"/>
</dbReference>
<evidence type="ECO:0000313" key="6">
    <source>
        <dbReference type="EMBL" id="KAJ7963350.1"/>
    </source>
</evidence>